<dbReference type="SUPFAM" id="SSF52266">
    <property type="entry name" value="SGNH hydrolase"/>
    <property type="match status" value="1"/>
</dbReference>
<keyword evidence="7" id="KW-1185">Reference proteome</keyword>
<dbReference type="EMBL" id="CP118108">
    <property type="protein sequence ID" value="WDI02985.1"/>
    <property type="molecule type" value="Genomic_DNA"/>
</dbReference>
<dbReference type="InterPro" id="IPR036582">
    <property type="entry name" value="Mao_N_sf"/>
</dbReference>
<feature type="domain" description="SGNH hydrolase-type esterase" evidence="3">
    <location>
        <begin position="47"/>
        <end position="281"/>
    </location>
</feature>
<keyword evidence="1" id="KW-0732">Signal</keyword>
<protein>
    <submittedName>
        <fullName evidence="4">GDSL-type esterase/lipase family protein</fullName>
    </submittedName>
</protein>
<evidence type="ECO:0000313" key="6">
    <source>
        <dbReference type="Proteomes" id="UP001220962"/>
    </source>
</evidence>
<dbReference type="Pfam" id="PF13472">
    <property type="entry name" value="Lipase_GDSL_2"/>
    <property type="match status" value="1"/>
</dbReference>
<accession>A0AAX3N3L0</accession>
<dbReference type="Pfam" id="PF07833">
    <property type="entry name" value="Cu_amine_oxidN1"/>
    <property type="match status" value="1"/>
</dbReference>
<evidence type="ECO:0000313" key="7">
    <source>
        <dbReference type="Proteomes" id="UP001221519"/>
    </source>
</evidence>
<evidence type="ECO:0000313" key="4">
    <source>
        <dbReference type="EMBL" id="WDH83212.1"/>
    </source>
</evidence>
<dbReference type="Gene3D" id="3.40.50.1110">
    <property type="entry name" value="SGNH hydrolase"/>
    <property type="match status" value="1"/>
</dbReference>
<dbReference type="InterPro" id="IPR036514">
    <property type="entry name" value="SGNH_hydro_sf"/>
</dbReference>
<dbReference type="Gene3D" id="3.30.457.10">
    <property type="entry name" value="Copper amine oxidase-like, N-terminal domain"/>
    <property type="match status" value="1"/>
</dbReference>
<name>A0AAX3N3L0_9BACL</name>
<reference evidence="4 7" key="1">
    <citation type="submission" date="2023-02" db="EMBL/GenBank/DDBJ databases">
        <title>Pathogen: clinical or host-associated sample.</title>
        <authorList>
            <person name="Hergert J."/>
            <person name="Casey R."/>
            <person name="Wagner J."/>
            <person name="Young E.L."/>
            <person name="Oakeson K.F."/>
        </authorList>
    </citation>
    <scope>NUCLEOTIDE SEQUENCE</scope>
    <source>
        <strain evidence="5 7">2022CK-00829</strain>
        <strain evidence="4">2022CK-00830</strain>
    </source>
</reference>
<dbReference type="RefSeq" id="WP_052511891.1">
    <property type="nucleotide sequence ID" value="NZ_CP118101.1"/>
</dbReference>
<dbReference type="InterPro" id="IPR012854">
    <property type="entry name" value="Cu_amine_oxidase-like_N"/>
</dbReference>
<dbReference type="EMBL" id="CP118101">
    <property type="protein sequence ID" value="WDH83212.1"/>
    <property type="molecule type" value="Genomic_DNA"/>
</dbReference>
<organism evidence="4 6">
    <name type="scientific">Paenibacillus urinalis</name>
    <dbReference type="NCBI Taxonomy" id="521520"/>
    <lineage>
        <taxon>Bacteria</taxon>
        <taxon>Bacillati</taxon>
        <taxon>Bacillota</taxon>
        <taxon>Bacilli</taxon>
        <taxon>Bacillales</taxon>
        <taxon>Paenibacillaceae</taxon>
        <taxon>Paenibacillus</taxon>
    </lineage>
</organism>
<dbReference type="InterPro" id="IPR051532">
    <property type="entry name" value="Ester_Hydrolysis_Enzymes"/>
</dbReference>
<sequence>MMKITGFKRRAKQGVVSLFAGVLFLSAGHTAVNAQEVAGTEPFKIVALGDSITVGYEPGMEDYSTAPYGYVERLLEQGLLHERTVVTNYGIGGLKSNGLKQFTEAILNKKSVTPEDIQPGLPDARVASYMASIAQINQDVAEADVITITIGGNDVSELLVTADGMNASDLDRRVEELLAKYTLEVTAAVQQLHTMNGDAIIVLADQYQPVPKVGNAGLYAKLMEASAAFTRTVDALATELSTQGVSIKVAHIAEAFVGGEGTMTHMIGSRDFHPNQLGYEAIAKVFAETIWGQYVKLKAVEAGEPMNIIVSGQLLNTPYKPVLRNNQNYVAIQDIVSAVGAKSQWIHEAKATMITYNANRVQIQIDKPSVLVNDQLIPVKNAPFLHQVGKVAKTYVPLALIAEGLGYDVQYNAKLKTVFINP</sequence>
<feature type="signal peptide" evidence="1">
    <location>
        <begin position="1"/>
        <end position="34"/>
    </location>
</feature>
<evidence type="ECO:0000313" key="5">
    <source>
        <dbReference type="EMBL" id="WDI02985.1"/>
    </source>
</evidence>
<dbReference type="Proteomes" id="UP001220962">
    <property type="component" value="Chromosome"/>
</dbReference>
<dbReference type="PANTHER" id="PTHR30383:SF5">
    <property type="entry name" value="SGNH HYDROLASE-TYPE ESTERASE DOMAIN-CONTAINING PROTEIN"/>
    <property type="match status" value="1"/>
</dbReference>
<proteinExistence type="predicted"/>
<dbReference type="AlphaFoldDB" id="A0AAX3N3L0"/>
<dbReference type="PANTHER" id="PTHR30383">
    <property type="entry name" value="THIOESTERASE 1/PROTEASE 1/LYSOPHOSPHOLIPASE L1"/>
    <property type="match status" value="1"/>
</dbReference>
<dbReference type="InterPro" id="IPR013830">
    <property type="entry name" value="SGNH_hydro"/>
</dbReference>
<evidence type="ECO:0000259" key="2">
    <source>
        <dbReference type="Pfam" id="PF07833"/>
    </source>
</evidence>
<gene>
    <name evidence="4" type="ORF">PUW23_02895</name>
    <name evidence="5" type="ORF">PUW25_03055</name>
</gene>
<dbReference type="SUPFAM" id="SSF55383">
    <property type="entry name" value="Copper amine oxidase, domain N"/>
    <property type="match status" value="1"/>
</dbReference>
<dbReference type="GO" id="GO:0004622">
    <property type="term" value="F:phosphatidylcholine lysophospholipase activity"/>
    <property type="evidence" value="ECO:0007669"/>
    <property type="project" value="TreeGrafter"/>
</dbReference>
<dbReference type="Proteomes" id="UP001221519">
    <property type="component" value="Chromosome"/>
</dbReference>
<evidence type="ECO:0000256" key="1">
    <source>
        <dbReference type="SAM" id="SignalP"/>
    </source>
</evidence>
<feature type="domain" description="Copper amine oxidase-like N-terminal" evidence="2">
    <location>
        <begin position="310"/>
        <end position="420"/>
    </location>
</feature>
<feature type="chain" id="PRO_5043926262" evidence="1">
    <location>
        <begin position="35"/>
        <end position="422"/>
    </location>
</feature>
<evidence type="ECO:0000259" key="3">
    <source>
        <dbReference type="Pfam" id="PF13472"/>
    </source>
</evidence>